<reference evidence="4" key="1">
    <citation type="journal article" date="2010" name="Chem. Biol.">
        <title>Discovery of 23 natural tubulysins from Angiococcus disciformis An d48 and Cystobacter SBCb004.</title>
        <authorList>
            <person name="Chai Y."/>
            <person name="Pistorius D."/>
            <person name="Ullrich A."/>
            <person name="Weissman K.J."/>
            <person name="Kazmaier U."/>
            <person name="Muller R."/>
        </authorList>
    </citation>
    <scope>NUCLEOTIDE SEQUENCE</scope>
    <source>
        <strain evidence="4">SBCb004</strain>
    </source>
</reference>
<protein>
    <recommendedName>
        <fullName evidence="3">PNPLA domain-containing protein</fullName>
    </recommendedName>
</protein>
<dbReference type="GO" id="GO:0016042">
    <property type="term" value="P:lipid catabolic process"/>
    <property type="evidence" value="ECO:0007669"/>
    <property type="project" value="UniProtKB-UniRule"/>
</dbReference>
<dbReference type="InterPro" id="IPR016035">
    <property type="entry name" value="Acyl_Trfase/lysoPLipase"/>
</dbReference>
<feature type="short sequence motif" description="DGA/G" evidence="2">
    <location>
        <begin position="197"/>
        <end position="199"/>
    </location>
</feature>
<accession>D7P6A9</accession>
<dbReference type="Pfam" id="PF01734">
    <property type="entry name" value="Patatin"/>
    <property type="match status" value="1"/>
</dbReference>
<evidence type="ECO:0000256" key="1">
    <source>
        <dbReference type="ARBA" id="ARBA00023098"/>
    </source>
</evidence>
<dbReference type="PROSITE" id="PS51635">
    <property type="entry name" value="PNPLA"/>
    <property type="match status" value="1"/>
</dbReference>
<dbReference type="EMBL" id="GU002154">
    <property type="protein sequence ID" value="ADH04683.1"/>
    <property type="molecule type" value="Genomic_DNA"/>
</dbReference>
<dbReference type="Gene3D" id="3.40.1090.10">
    <property type="entry name" value="Cytosolic phospholipase A2 catalytic domain"/>
    <property type="match status" value="1"/>
</dbReference>
<feature type="domain" description="PNPLA" evidence="3">
    <location>
        <begin position="15"/>
        <end position="210"/>
    </location>
</feature>
<evidence type="ECO:0000313" key="4">
    <source>
        <dbReference type="EMBL" id="ADH04683.1"/>
    </source>
</evidence>
<dbReference type="PANTHER" id="PTHR24138">
    <property type="entry name" value="INTRACELLLAR PHOSPHOLIPASE A FAMILY"/>
    <property type="match status" value="1"/>
</dbReference>
<dbReference type="InterPro" id="IPR047156">
    <property type="entry name" value="Teg/CotR/CapV-like"/>
</dbReference>
<evidence type="ECO:0000259" key="3">
    <source>
        <dbReference type="PROSITE" id="PS51635"/>
    </source>
</evidence>
<name>D7P6A9_9BACT</name>
<dbReference type="InterPro" id="IPR002641">
    <property type="entry name" value="PNPLA_dom"/>
</dbReference>
<organism evidence="4">
    <name type="scientific">Cystobacter sp. SBCb004</name>
    <dbReference type="NCBI Taxonomy" id="764904"/>
    <lineage>
        <taxon>Bacteria</taxon>
        <taxon>Pseudomonadati</taxon>
        <taxon>Myxococcota</taxon>
        <taxon>Myxococcia</taxon>
        <taxon>Myxococcales</taxon>
        <taxon>Cystobacterineae</taxon>
        <taxon>Archangiaceae</taxon>
        <taxon>Cystobacter</taxon>
    </lineage>
</organism>
<dbReference type="GO" id="GO:0016787">
    <property type="term" value="F:hydrolase activity"/>
    <property type="evidence" value="ECO:0007669"/>
    <property type="project" value="UniProtKB-UniRule"/>
</dbReference>
<dbReference type="SUPFAM" id="SSF52151">
    <property type="entry name" value="FabD/lysophospholipase-like"/>
    <property type="match status" value="1"/>
</dbReference>
<feature type="active site" description="Nucleophile" evidence="2">
    <location>
        <position position="52"/>
    </location>
</feature>
<dbReference type="AlphaFoldDB" id="D7P6A9"/>
<sequence>MAGETPASPDKYRILSLDGGGLGTLVSLGILKRIEQERPGFLDQVQVVAGTSAGAISALILAAALRPSEGLEAARNLWLTPGLFSRSLRDRLGALVGRTALVPNEAMARALTGVLGRKTLGALHRHVVIPAFQLDAPARRASMDDQAQHAWRPRVFHNIRGQEEGGSSVKEEVLLVDLALRSSATPIVSPVYQGYVDGGLFAVNPTLMAIAQVMGAGAATLNDLLVLSLGTGNTMSHMKGYNESWGYARWLLNLRQPMALLAASIQANVEAIDFQTRMLLPRGNVLRVDPPMPFNPGKNVEQQVATMDHHVKRFDLTQTLEWVDTSGWMSPHETSPR</sequence>
<feature type="active site" description="Proton acceptor" evidence="2">
    <location>
        <position position="197"/>
    </location>
</feature>
<dbReference type="PANTHER" id="PTHR24138:SF10">
    <property type="entry name" value="PHOSPHOLIPASE A2"/>
    <property type="match status" value="1"/>
</dbReference>
<keyword evidence="1 2" id="KW-0443">Lipid metabolism</keyword>
<proteinExistence type="predicted"/>
<evidence type="ECO:0000256" key="2">
    <source>
        <dbReference type="PROSITE-ProRule" id="PRU01161"/>
    </source>
</evidence>
<comment type="caution">
    <text evidence="2">Lacks conserved residue(s) required for the propagation of feature annotation.</text>
</comment>
<keyword evidence="2" id="KW-0378">Hydrolase</keyword>
<feature type="short sequence motif" description="GXSXG" evidence="2">
    <location>
        <begin position="50"/>
        <end position="54"/>
    </location>
</feature>
<keyword evidence="2" id="KW-0442">Lipid degradation</keyword>